<dbReference type="SUPFAM" id="SSF88723">
    <property type="entry name" value="PIN domain-like"/>
    <property type="match status" value="1"/>
</dbReference>
<evidence type="ECO:0000256" key="6">
    <source>
        <dbReference type="ARBA" id="ARBA00022842"/>
    </source>
</evidence>
<dbReference type="InterPro" id="IPR002716">
    <property type="entry name" value="PIN_dom"/>
</dbReference>
<feature type="binding site" evidence="8">
    <location>
        <position position="7"/>
    </location>
    <ligand>
        <name>Mg(2+)</name>
        <dbReference type="ChEBI" id="CHEBI:18420"/>
    </ligand>
</feature>
<dbReference type="AlphaFoldDB" id="A0A0A6PNN0"/>
<dbReference type="InterPro" id="IPR050556">
    <property type="entry name" value="Type_II_TA_system_RNase"/>
</dbReference>
<keyword evidence="11" id="KW-1185">Reference proteome</keyword>
<keyword evidence="3 8" id="KW-0540">Nuclease</keyword>
<keyword evidence="6 8" id="KW-0460">Magnesium</keyword>
<dbReference type="HAMAP" id="MF_00265">
    <property type="entry name" value="VapC_Nob1"/>
    <property type="match status" value="1"/>
</dbReference>
<dbReference type="PANTHER" id="PTHR33653">
    <property type="entry name" value="RIBONUCLEASE VAPC2"/>
    <property type="match status" value="1"/>
</dbReference>
<dbReference type="CDD" id="cd09881">
    <property type="entry name" value="PIN_VapC4-5_FitB-like"/>
    <property type="match status" value="1"/>
</dbReference>
<dbReference type="EMBL" id="JSZA02000023">
    <property type="protein sequence ID" value="KHD08841.1"/>
    <property type="molecule type" value="Genomic_DNA"/>
</dbReference>
<name>A0A0A6PNN0_9GAMM</name>
<evidence type="ECO:0000259" key="9">
    <source>
        <dbReference type="Pfam" id="PF01850"/>
    </source>
</evidence>
<dbReference type="InterPro" id="IPR022907">
    <property type="entry name" value="VapC_family"/>
</dbReference>
<evidence type="ECO:0000256" key="2">
    <source>
        <dbReference type="ARBA" id="ARBA00022649"/>
    </source>
</evidence>
<comment type="caution">
    <text evidence="10">The sequence shown here is derived from an EMBL/GenBank/DDBJ whole genome shotgun (WGS) entry which is preliminary data.</text>
</comment>
<evidence type="ECO:0000256" key="5">
    <source>
        <dbReference type="ARBA" id="ARBA00022801"/>
    </source>
</evidence>
<protein>
    <recommendedName>
        <fullName evidence="8">Ribonuclease VapC</fullName>
        <shortName evidence="8">RNase VapC</shortName>
        <ecNumber evidence="8">3.1.-.-</ecNumber>
    </recommendedName>
    <alternativeName>
        <fullName evidence="8">Toxin VapC</fullName>
    </alternativeName>
</protein>
<reference evidence="10 11" key="1">
    <citation type="journal article" date="2016" name="Front. Microbiol.">
        <title>Single-Cell (Meta-)Genomics of a Dimorphic Candidatus Thiomargarita nelsonii Reveals Genomic Plasticity.</title>
        <authorList>
            <person name="Flood B.E."/>
            <person name="Fliss P."/>
            <person name="Jones D.S."/>
            <person name="Dick G.J."/>
            <person name="Jain S."/>
            <person name="Kaster A.K."/>
            <person name="Winkel M."/>
            <person name="Mussmann M."/>
            <person name="Bailey J."/>
        </authorList>
    </citation>
    <scope>NUCLEOTIDE SEQUENCE [LARGE SCALE GENOMIC DNA]</scope>
    <source>
        <strain evidence="10">Hydrate Ridge</strain>
    </source>
</reference>
<keyword evidence="8" id="KW-0800">Toxin</keyword>
<dbReference type="GO" id="GO:0090729">
    <property type="term" value="F:toxin activity"/>
    <property type="evidence" value="ECO:0007669"/>
    <property type="project" value="UniProtKB-KW"/>
</dbReference>
<sequence length="140" mass="15770">MNEYLLDTSTCSFLMANNLQIKNHLATVKATDYVFTCTIVRGEILFGIERLPKGHRRESLENQATKLFATLPCEAIPKETGEHYARLKREAEKQGTPLDENDLWIAATAMALDAILVTADSDFQRIVGLGLRLEDWTKTL</sequence>
<proteinExistence type="inferred from homology"/>
<accession>A0A0A6PNN0</accession>
<evidence type="ECO:0000256" key="1">
    <source>
        <dbReference type="ARBA" id="ARBA00001946"/>
    </source>
</evidence>
<evidence type="ECO:0000256" key="8">
    <source>
        <dbReference type="HAMAP-Rule" id="MF_00265"/>
    </source>
</evidence>
<keyword evidence="2 8" id="KW-1277">Toxin-antitoxin system</keyword>
<evidence type="ECO:0000256" key="3">
    <source>
        <dbReference type="ARBA" id="ARBA00022722"/>
    </source>
</evidence>
<dbReference type="GO" id="GO:0004540">
    <property type="term" value="F:RNA nuclease activity"/>
    <property type="evidence" value="ECO:0007669"/>
    <property type="project" value="InterPro"/>
</dbReference>
<dbReference type="GO" id="GO:0016787">
    <property type="term" value="F:hydrolase activity"/>
    <property type="evidence" value="ECO:0007669"/>
    <property type="project" value="UniProtKB-KW"/>
</dbReference>
<dbReference type="InterPro" id="IPR029060">
    <property type="entry name" value="PIN-like_dom_sf"/>
</dbReference>
<comment type="cofactor">
    <cofactor evidence="1 8">
        <name>Mg(2+)</name>
        <dbReference type="ChEBI" id="CHEBI:18420"/>
    </cofactor>
</comment>
<dbReference type="GO" id="GO:0000287">
    <property type="term" value="F:magnesium ion binding"/>
    <property type="evidence" value="ECO:0007669"/>
    <property type="project" value="UniProtKB-UniRule"/>
</dbReference>
<evidence type="ECO:0000256" key="7">
    <source>
        <dbReference type="ARBA" id="ARBA00038093"/>
    </source>
</evidence>
<dbReference type="Pfam" id="PF01850">
    <property type="entry name" value="PIN"/>
    <property type="match status" value="1"/>
</dbReference>
<keyword evidence="5 8" id="KW-0378">Hydrolase</keyword>
<comment type="function">
    <text evidence="8">Toxic component of a toxin-antitoxin (TA) system. An RNase.</text>
</comment>
<dbReference type="Gene3D" id="3.40.50.1010">
    <property type="entry name" value="5'-nuclease"/>
    <property type="match status" value="1"/>
</dbReference>
<dbReference type="EC" id="3.1.-.-" evidence="8"/>
<evidence type="ECO:0000256" key="4">
    <source>
        <dbReference type="ARBA" id="ARBA00022723"/>
    </source>
</evidence>
<feature type="domain" description="PIN" evidence="9">
    <location>
        <begin position="4"/>
        <end position="126"/>
    </location>
</feature>
<gene>
    <name evidence="8" type="primary">vapC</name>
    <name evidence="10" type="ORF">PN36_07865</name>
</gene>
<keyword evidence="4 8" id="KW-0479">Metal-binding</keyword>
<dbReference type="Proteomes" id="UP000030428">
    <property type="component" value="Unassembled WGS sequence"/>
</dbReference>
<evidence type="ECO:0000313" key="11">
    <source>
        <dbReference type="Proteomes" id="UP000030428"/>
    </source>
</evidence>
<feature type="binding site" evidence="8">
    <location>
        <position position="102"/>
    </location>
    <ligand>
        <name>Mg(2+)</name>
        <dbReference type="ChEBI" id="CHEBI:18420"/>
    </ligand>
</feature>
<comment type="similarity">
    <text evidence="7 8">Belongs to the PINc/VapC protein family.</text>
</comment>
<dbReference type="PANTHER" id="PTHR33653:SF1">
    <property type="entry name" value="RIBONUCLEASE VAPC2"/>
    <property type="match status" value="1"/>
</dbReference>
<organism evidence="10 11">
    <name type="scientific">Candidatus Thiomargarita nelsonii</name>
    <dbReference type="NCBI Taxonomy" id="1003181"/>
    <lineage>
        <taxon>Bacteria</taxon>
        <taxon>Pseudomonadati</taxon>
        <taxon>Pseudomonadota</taxon>
        <taxon>Gammaproteobacteria</taxon>
        <taxon>Thiotrichales</taxon>
        <taxon>Thiotrichaceae</taxon>
        <taxon>Thiomargarita</taxon>
    </lineage>
</organism>
<evidence type="ECO:0000313" key="10">
    <source>
        <dbReference type="EMBL" id="KHD08841.1"/>
    </source>
</evidence>